<name>A0ABR0M5L0_9PEZI</name>
<comment type="similarity">
    <text evidence="1">Belongs to the PITHD1 family.</text>
</comment>
<dbReference type="PANTHER" id="PTHR12175:SF1">
    <property type="entry name" value="PITH DOMAIN-CONTAINING PROTEIN 1"/>
    <property type="match status" value="1"/>
</dbReference>
<comment type="caution">
    <text evidence="4">The sequence shown here is derived from an EMBL/GenBank/DDBJ whole genome shotgun (WGS) entry which is preliminary data.</text>
</comment>
<evidence type="ECO:0000313" key="5">
    <source>
        <dbReference type="Proteomes" id="UP001357485"/>
    </source>
</evidence>
<keyword evidence="5" id="KW-1185">Reference proteome</keyword>
<dbReference type="InterPro" id="IPR008979">
    <property type="entry name" value="Galactose-bd-like_sf"/>
</dbReference>
<dbReference type="Proteomes" id="UP001357485">
    <property type="component" value="Unassembled WGS sequence"/>
</dbReference>
<dbReference type="PANTHER" id="PTHR12175">
    <property type="entry name" value="AD039 HT014 THIOREDOXIN FAMILY TRP26"/>
    <property type="match status" value="1"/>
</dbReference>
<dbReference type="PROSITE" id="PS51532">
    <property type="entry name" value="PITH"/>
    <property type="match status" value="1"/>
</dbReference>
<reference evidence="4 5" key="1">
    <citation type="submission" date="2023-08" db="EMBL/GenBank/DDBJ databases">
        <title>Black Yeasts Isolated from many extreme environments.</title>
        <authorList>
            <person name="Coleine C."/>
            <person name="Stajich J.E."/>
            <person name="Selbmann L."/>
        </authorList>
    </citation>
    <scope>NUCLEOTIDE SEQUENCE [LARGE SCALE GENOMIC DNA]</scope>
    <source>
        <strain evidence="4 5">CCFEE 536</strain>
    </source>
</reference>
<evidence type="ECO:0000313" key="4">
    <source>
        <dbReference type="EMBL" id="KAK5284219.1"/>
    </source>
</evidence>
<dbReference type="Pfam" id="PF06201">
    <property type="entry name" value="PITH"/>
    <property type="match status" value="1"/>
</dbReference>
<sequence>MSHCHDEHSGHGHDHHHGGDGHDHSNDITPAHQTRLYEQIDFDKIITLNEEEPQSGKAITKKTWAERLDSEAELASDADEQLLMHIPFTGQVQLHSISIRTSLSSSAPRTLHVYVNPKETLSWDDVSDSTPTQRFDLSQTSEVQELLVNRPKYSTTRNLALFFKDNFGDDVTRLSYVGFRGKHMSLNREAISFLYEAAANPADHKVGVGSQRSVERGV</sequence>
<dbReference type="SUPFAM" id="SSF49785">
    <property type="entry name" value="Galactose-binding domain-like"/>
    <property type="match status" value="1"/>
</dbReference>
<evidence type="ECO:0000256" key="2">
    <source>
        <dbReference type="SAM" id="MobiDB-lite"/>
    </source>
</evidence>
<feature type="compositionally biased region" description="Basic and acidic residues" evidence="2">
    <location>
        <begin position="1"/>
        <end position="26"/>
    </location>
</feature>
<protein>
    <recommendedName>
        <fullName evidence="3">PITH domain-containing protein</fullName>
    </recommendedName>
</protein>
<dbReference type="EMBL" id="JAVRRA010000815">
    <property type="protein sequence ID" value="KAK5284219.1"/>
    <property type="molecule type" value="Genomic_DNA"/>
</dbReference>
<dbReference type="Gene3D" id="2.60.120.470">
    <property type="entry name" value="PITH domain"/>
    <property type="match status" value="1"/>
</dbReference>
<dbReference type="InterPro" id="IPR037047">
    <property type="entry name" value="PITH_dom_sf"/>
</dbReference>
<dbReference type="InterPro" id="IPR010400">
    <property type="entry name" value="PITH_dom"/>
</dbReference>
<dbReference type="InterPro" id="IPR045099">
    <property type="entry name" value="PITH1-like"/>
</dbReference>
<proteinExistence type="inferred from homology"/>
<evidence type="ECO:0000259" key="3">
    <source>
        <dbReference type="PROSITE" id="PS51532"/>
    </source>
</evidence>
<accession>A0ABR0M5L0</accession>
<gene>
    <name evidence="4" type="ORF">LTR16_005249</name>
</gene>
<organism evidence="4 5">
    <name type="scientific">Cryomyces antarcticus</name>
    <dbReference type="NCBI Taxonomy" id="329879"/>
    <lineage>
        <taxon>Eukaryota</taxon>
        <taxon>Fungi</taxon>
        <taxon>Dikarya</taxon>
        <taxon>Ascomycota</taxon>
        <taxon>Pezizomycotina</taxon>
        <taxon>Dothideomycetes</taxon>
        <taxon>Dothideomycetes incertae sedis</taxon>
        <taxon>Cryomyces</taxon>
    </lineage>
</organism>
<feature type="region of interest" description="Disordered" evidence="2">
    <location>
        <begin position="1"/>
        <end position="29"/>
    </location>
</feature>
<feature type="domain" description="PITH" evidence="3">
    <location>
        <begin position="25"/>
        <end position="199"/>
    </location>
</feature>
<evidence type="ECO:0000256" key="1">
    <source>
        <dbReference type="ARBA" id="ARBA00025788"/>
    </source>
</evidence>